<dbReference type="AlphaFoldDB" id="A0A811L9T4"/>
<feature type="region of interest" description="Disordered" evidence="1">
    <location>
        <begin position="239"/>
        <end position="286"/>
    </location>
</feature>
<evidence type="ECO:0000256" key="2">
    <source>
        <dbReference type="SAM" id="Phobius"/>
    </source>
</evidence>
<accession>A0A811L9T4</accession>
<protein>
    <submittedName>
        <fullName evidence="3">Uncharacterized protein</fullName>
    </submittedName>
</protein>
<dbReference type="Proteomes" id="UP000614601">
    <property type="component" value="Unassembled WGS sequence"/>
</dbReference>
<evidence type="ECO:0000313" key="4">
    <source>
        <dbReference type="Proteomes" id="UP000614601"/>
    </source>
</evidence>
<sequence length="286" mass="33299">MIQNAVMIRHYDELTFQFHIEEYPKNPDKGQYYSPASYENCAKMLLSSAYKISINNTAFKHEPDSYFDNITEYGKYDDFSNTMMGFEKSTNSEDQQLRFLLKAFYTEEPRDRGECSIINLYQIRSNTLVYIEFETNHCPTHIKNQQPSNAFSLKNMAESLNEKNRALTEHFNMLSNSYHAMAIGLIMLYYSLLLACTITIVAFFVWYCYSQKELYQHQQCTELEQANVDATFEHWRAQKTNAQVEDSKNQQKPSKRSLKKLSNTSATDSKQSNTSTSKQSDSSQQL</sequence>
<keyword evidence="2" id="KW-0472">Membrane</keyword>
<comment type="caution">
    <text evidence="3">The sequence shown here is derived from an EMBL/GenBank/DDBJ whole genome shotgun (WGS) entry which is preliminary data.</text>
</comment>
<feature type="transmembrane region" description="Helical" evidence="2">
    <location>
        <begin position="182"/>
        <end position="207"/>
    </location>
</feature>
<reference evidence="3" key="1">
    <citation type="submission" date="2020-09" db="EMBL/GenBank/DDBJ databases">
        <authorList>
            <person name="Kikuchi T."/>
        </authorList>
    </citation>
    <scope>NUCLEOTIDE SEQUENCE</scope>
    <source>
        <strain evidence="3">SH1</strain>
    </source>
</reference>
<proteinExistence type="predicted"/>
<keyword evidence="2" id="KW-0812">Transmembrane</keyword>
<dbReference type="EMBL" id="CAJFCW020000005">
    <property type="protein sequence ID" value="CAG9119833.1"/>
    <property type="molecule type" value="Genomic_DNA"/>
</dbReference>
<gene>
    <name evidence="3" type="ORF">BOKJ2_LOCUS11050</name>
</gene>
<evidence type="ECO:0000313" key="3">
    <source>
        <dbReference type="EMBL" id="CAD5224380.1"/>
    </source>
</evidence>
<keyword evidence="2" id="KW-1133">Transmembrane helix</keyword>
<keyword evidence="4" id="KW-1185">Reference proteome</keyword>
<dbReference type="Proteomes" id="UP000783686">
    <property type="component" value="Unassembled WGS sequence"/>
</dbReference>
<evidence type="ECO:0000256" key="1">
    <source>
        <dbReference type="SAM" id="MobiDB-lite"/>
    </source>
</evidence>
<name>A0A811L9T4_9BILA</name>
<organism evidence="3 4">
    <name type="scientific">Bursaphelenchus okinawaensis</name>
    <dbReference type="NCBI Taxonomy" id="465554"/>
    <lineage>
        <taxon>Eukaryota</taxon>
        <taxon>Metazoa</taxon>
        <taxon>Ecdysozoa</taxon>
        <taxon>Nematoda</taxon>
        <taxon>Chromadorea</taxon>
        <taxon>Rhabditida</taxon>
        <taxon>Tylenchina</taxon>
        <taxon>Tylenchomorpha</taxon>
        <taxon>Aphelenchoidea</taxon>
        <taxon>Aphelenchoididae</taxon>
        <taxon>Bursaphelenchus</taxon>
    </lineage>
</organism>
<dbReference type="EMBL" id="CAJFDH010000005">
    <property type="protein sequence ID" value="CAD5224380.1"/>
    <property type="molecule type" value="Genomic_DNA"/>
</dbReference>
<feature type="compositionally biased region" description="Low complexity" evidence="1">
    <location>
        <begin position="267"/>
        <end position="286"/>
    </location>
</feature>